<evidence type="ECO:0000259" key="2">
    <source>
        <dbReference type="Pfam" id="PF20059"/>
    </source>
</evidence>
<evidence type="ECO:0000313" key="3">
    <source>
        <dbReference type="EMBL" id="NEE02159.1"/>
    </source>
</evidence>
<comment type="caution">
    <text evidence="3">The sequence shown here is derived from an EMBL/GenBank/DDBJ whole genome shotgun (WGS) entry which is preliminary data.</text>
</comment>
<reference evidence="3 4" key="1">
    <citation type="submission" date="2020-02" db="EMBL/GenBank/DDBJ databases">
        <authorList>
            <person name="Li X.-J."/>
            <person name="Han X.-M."/>
        </authorList>
    </citation>
    <scope>NUCLEOTIDE SEQUENCE [LARGE SCALE GENOMIC DNA]</scope>
    <source>
        <strain evidence="3 4">CCTCC AB 2017055</strain>
    </source>
</reference>
<evidence type="ECO:0000313" key="4">
    <source>
        <dbReference type="Proteomes" id="UP000475214"/>
    </source>
</evidence>
<dbReference type="EMBL" id="JAAGOA010000013">
    <property type="protein sequence ID" value="NEE02159.1"/>
    <property type="molecule type" value="Genomic_DNA"/>
</dbReference>
<proteinExistence type="predicted"/>
<accession>A0A6L9SAP5</accession>
<keyword evidence="4" id="KW-1185">Reference proteome</keyword>
<name>A0A6L9SAP5_9ACTN</name>
<gene>
    <name evidence="3" type="ORF">G1H10_18450</name>
</gene>
<evidence type="ECO:0000256" key="1">
    <source>
        <dbReference type="SAM" id="Phobius"/>
    </source>
</evidence>
<sequence length="72" mass="7736">MGLGLGIFLMAVGLILALGVRDRLADFDLSVIGWVLTGVGALAVVLSLIITIGRGPRRTEMVERRDDYDNPP</sequence>
<dbReference type="Pfam" id="PF20059">
    <property type="entry name" value="DUF6458"/>
    <property type="match status" value="1"/>
</dbReference>
<feature type="transmembrane region" description="Helical" evidence="1">
    <location>
        <begin position="31"/>
        <end position="52"/>
    </location>
</feature>
<dbReference type="InterPro" id="IPR045597">
    <property type="entry name" value="DUF6458"/>
</dbReference>
<keyword evidence="1" id="KW-0472">Membrane</keyword>
<dbReference type="RefSeq" id="WP_163740474.1">
    <property type="nucleotide sequence ID" value="NZ_JAAGOA010000013.1"/>
</dbReference>
<dbReference type="AlphaFoldDB" id="A0A6L9SAP5"/>
<keyword evidence="1" id="KW-1133">Transmembrane helix</keyword>
<dbReference type="Proteomes" id="UP000475214">
    <property type="component" value="Unassembled WGS sequence"/>
</dbReference>
<feature type="domain" description="DUF6458" evidence="2">
    <location>
        <begin position="1"/>
        <end position="57"/>
    </location>
</feature>
<organism evidence="3 4">
    <name type="scientific">Phytoactinopolyspora halotolerans</name>
    <dbReference type="NCBI Taxonomy" id="1981512"/>
    <lineage>
        <taxon>Bacteria</taxon>
        <taxon>Bacillati</taxon>
        <taxon>Actinomycetota</taxon>
        <taxon>Actinomycetes</taxon>
        <taxon>Jiangellales</taxon>
        <taxon>Jiangellaceae</taxon>
        <taxon>Phytoactinopolyspora</taxon>
    </lineage>
</organism>
<protein>
    <recommendedName>
        <fullName evidence="2">DUF6458 domain-containing protein</fullName>
    </recommendedName>
</protein>
<keyword evidence="1" id="KW-0812">Transmembrane</keyword>